<dbReference type="EMBL" id="CADCWM010000257">
    <property type="protein sequence ID" value="CAA9550324.1"/>
    <property type="molecule type" value="Genomic_DNA"/>
</dbReference>
<name>A0A6J4UJ98_9BACT</name>
<dbReference type="GO" id="GO:0047689">
    <property type="term" value="F:aspartate racemase activity"/>
    <property type="evidence" value="ECO:0007669"/>
    <property type="project" value="UniProtKB-EC"/>
</dbReference>
<gene>
    <name evidence="3" type="ORF">AVDCRST_MAG88-721</name>
</gene>
<reference evidence="3" key="1">
    <citation type="submission" date="2020-02" db="EMBL/GenBank/DDBJ databases">
        <authorList>
            <person name="Meier V. D."/>
        </authorList>
    </citation>
    <scope>NUCLEOTIDE SEQUENCE</scope>
    <source>
        <strain evidence="3">AVDCRST_MAG88</strain>
    </source>
</reference>
<protein>
    <submittedName>
        <fullName evidence="3">Aspartate racemase</fullName>
        <ecNumber evidence="3">5.1.1.13</ecNumber>
    </submittedName>
</protein>
<proteinExistence type="inferred from homology"/>
<evidence type="ECO:0000313" key="3">
    <source>
        <dbReference type="EMBL" id="CAA9550324.1"/>
    </source>
</evidence>
<dbReference type="NCBIfam" id="TIGR00035">
    <property type="entry name" value="asp_race"/>
    <property type="match status" value="1"/>
</dbReference>
<evidence type="ECO:0000256" key="2">
    <source>
        <dbReference type="ARBA" id="ARBA00023235"/>
    </source>
</evidence>
<dbReference type="AlphaFoldDB" id="A0A6J4UJ98"/>
<evidence type="ECO:0000256" key="1">
    <source>
        <dbReference type="ARBA" id="ARBA00007847"/>
    </source>
</evidence>
<sequence>MTRTVGIIGGMGPLATADLYRKLILATPARRDQDHLHVIIDADPTIPDRTAALRGEGPDPTPALLAAARRLEGAGADFLAIVCNTAHAFLPALRPQLAIPILDMIAETAGQIADSFPGMRRVGILATRGTIETGLYERALRERGLEALIPAPEQQRLVDAGIGAVKEGITGPAAGGWLAEASRALVASGAEVLVAGCTEIPLVLDAGMVPVPLIDPTHTLAEAAVREARAAPTKGTDGEGTGLSGRRAIIAAAK</sequence>
<organism evidence="3">
    <name type="scientific">uncultured Thermomicrobiales bacterium</name>
    <dbReference type="NCBI Taxonomy" id="1645740"/>
    <lineage>
        <taxon>Bacteria</taxon>
        <taxon>Pseudomonadati</taxon>
        <taxon>Thermomicrobiota</taxon>
        <taxon>Thermomicrobia</taxon>
        <taxon>Thermomicrobiales</taxon>
        <taxon>environmental samples</taxon>
    </lineage>
</organism>
<dbReference type="PANTHER" id="PTHR21198:SF7">
    <property type="entry name" value="ASPARTATE-GLUTAMATE RACEMASE FAMILY"/>
    <property type="match status" value="1"/>
</dbReference>
<dbReference type="Gene3D" id="3.40.50.1860">
    <property type="match status" value="2"/>
</dbReference>
<dbReference type="InterPro" id="IPR015942">
    <property type="entry name" value="Asp/Glu/hydantoin_racemase"/>
</dbReference>
<dbReference type="InterPro" id="IPR004380">
    <property type="entry name" value="Asp_race"/>
</dbReference>
<dbReference type="EC" id="5.1.1.13" evidence="3"/>
<keyword evidence="2 3" id="KW-0413">Isomerase</keyword>
<dbReference type="InterPro" id="IPR018187">
    <property type="entry name" value="Asp/Glu_racemase_AS_1"/>
</dbReference>
<dbReference type="SUPFAM" id="SSF53681">
    <property type="entry name" value="Aspartate/glutamate racemase"/>
    <property type="match status" value="2"/>
</dbReference>
<dbReference type="PANTHER" id="PTHR21198">
    <property type="entry name" value="GLUTAMATE RACEMASE"/>
    <property type="match status" value="1"/>
</dbReference>
<comment type="similarity">
    <text evidence="1">Belongs to the aspartate/glutamate racemases family.</text>
</comment>
<accession>A0A6J4UJ98</accession>
<dbReference type="Pfam" id="PF01177">
    <property type="entry name" value="Asp_Glu_race"/>
    <property type="match status" value="1"/>
</dbReference>
<dbReference type="PROSITE" id="PS00923">
    <property type="entry name" value="ASP_GLU_RACEMASE_1"/>
    <property type="match status" value="1"/>
</dbReference>
<dbReference type="InterPro" id="IPR001920">
    <property type="entry name" value="Asp/Glu_race"/>
</dbReference>